<accession>A0A4Q8D012</accession>
<dbReference type="AlphaFoldDB" id="A0A4Q8D012"/>
<evidence type="ECO:0000313" key="2">
    <source>
        <dbReference type="Proteomes" id="UP000292298"/>
    </source>
</evidence>
<gene>
    <name evidence="1" type="ORF">EV698_0883</name>
</gene>
<evidence type="ECO:0000313" key="1">
    <source>
        <dbReference type="EMBL" id="RZU98628.1"/>
    </source>
</evidence>
<name>A0A4Q8D012_9GAMM</name>
<dbReference type="OrthoDB" id="5797299at2"/>
<dbReference type="RefSeq" id="WP_130502922.1">
    <property type="nucleotide sequence ID" value="NZ_SHLI01000001.1"/>
</dbReference>
<protein>
    <submittedName>
        <fullName evidence="1">Uncharacterized protein</fullName>
    </submittedName>
</protein>
<organism evidence="1 2">
    <name type="scientific">Spiribacter vilamensis</name>
    <dbReference type="NCBI Taxonomy" id="531306"/>
    <lineage>
        <taxon>Bacteria</taxon>
        <taxon>Pseudomonadati</taxon>
        <taxon>Pseudomonadota</taxon>
        <taxon>Gammaproteobacteria</taxon>
        <taxon>Chromatiales</taxon>
        <taxon>Ectothiorhodospiraceae</taxon>
        <taxon>Spiribacter</taxon>
    </lineage>
</organism>
<dbReference type="EMBL" id="SHLI01000001">
    <property type="protein sequence ID" value="RZU98628.1"/>
    <property type="molecule type" value="Genomic_DNA"/>
</dbReference>
<keyword evidence="2" id="KW-1185">Reference proteome</keyword>
<reference evidence="1 2" key="1">
    <citation type="submission" date="2019-02" db="EMBL/GenBank/DDBJ databases">
        <title>Genomic Encyclopedia of Type Strains, Phase IV (KMG-IV): sequencing the most valuable type-strain genomes for metagenomic binning, comparative biology and taxonomic classification.</title>
        <authorList>
            <person name="Goeker M."/>
        </authorList>
    </citation>
    <scope>NUCLEOTIDE SEQUENCE [LARGE SCALE GENOMIC DNA]</scope>
    <source>
        <strain evidence="1 2">DSM 21056</strain>
    </source>
</reference>
<sequence>MRRLSDSDGNEWSVDVLFGSYGTYYLIFSAGPGDAAGEVRKLAIGADTQQEALGQLAAMDDAALADALADATDFDATSPLGF</sequence>
<proteinExistence type="predicted"/>
<comment type="caution">
    <text evidence="1">The sequence shown here is derived from an EMBL/GenBank/DDBJ whole genome shotgun (WGS) entry which is preliminary data.</text>
</comment>
<dbReference type="Proteomes" id="UP000292298">
    <property type="component" value="Unassembled WGS sequence"/>
</dbReference>